<name>A0A2U0UII0_9BACT</name>
<accession>A0A2U0UII0</accession>
<protein>
    <submittedName>
        <fullName evidence="1">Uncharacterized protein</fullName>
    </submittedName>
</protein>
<keyword evidence="2" id="KW-1185">Reference proteome</keyword>
<proteinExistence type="predicted"/>
<comment type="caution">
    <text evidence="1">The sequence shown here is derived from an EMBL/GenBank/DDBJ whole genome shotgun (WGS) entry which is preliminary data.</text>
</comment>
<dbReference type="Proteomes" id="UP000245870">
    <property type="component" value="Unassembled WGS sequence"/>
</dbReference>
<dbReference type="EMBL" id="QENY01000004">
    <property type="protein sequence ID" value="PVX57455.1"/>
    <property type="molecule type" value="Genomic_DNA"/>
</dbReference>
<sequence>MATTLISTQLLIALAFILIGARVGGVGMVRPKACTRPPALTRWQSRKNTARSSTARARWPIAVPMAANWASRTEQKLSKPHALTRIRR</sequence>
<evidence type="ECO:0000313" key="1">
    <source>
        <dbReference type="EMBL" id="PVX57455.1"/>
    </source>
</evidence>
<organism evidence="1 2">
    <name type="scientific">Hallella colorans</name>
    <dbReference type="NCBI Taxonomy" id="1703337"/>
    <lineage>
        <taxon>Bacteria</taxon>
        <taxon>Pseudomonadati</taxon>
        <taxon>Bacteroidota</taxon>
        <taxon>Bacteroidia</taxon>
        <taxon>Bacteroidales</taxon>
        <taxon>Prevotellaceae</taxon>
        <taxon>Hallella</taxon>
    </lineage>
</organism>
<gene>
    <name evidence="1" type="ORF">C7379_10471</name>
</gene>
<evidence type="ECO:0000313" key="2">
    <source>
        <dbReference type="Proteomes" id="UP000245870"/>
    </source>
</evidence>
<reference evidence="1 2" key="1">
    <citation type="submission" date="2018-05" db="EMBL/GenBank/DDBJ databases">
        <title>Genomic Encyclopedia of Type Strains, Phase IV (KMG-IV): sequencing the most valuable type-strain genomes for metagenomic binning, comparative biology and taxonomic classification.</title>
        <authorList>
            <person name="Goeker M."/>
        </authorList>
    </citation>
    <scope>NUCLEOTIDE SEQUENCE [LARGE SCALE GENOMIC DNA]</scope>
    <source>
        <strain evidence="1 2">DSM 100333</strain>
    </source>
</reference>
<dbReference type="AlphaFoldDB" id="A0A2U0UII0"/>